<feature type="domain" description="Lipocalin-like" evidence="1">
    <location>
        <begin position="31"/>
        <end position="123"/>
    </location>
</feature>
<reference evidence="2 3" key="1">
    <citation type="submission" date="2019-12" db="EMBL/GenBank/DDBJ databases">
        <authorList>
            <person name="Li J."/>
        </authorList>
    </citation>
    <scope>NUCLEOTIDE SEQUENCE [LARGE SCALE GENOMIC DNA]</scope>
    <source>
        <strain evidence="2 3">HL2-2</strain>
    </source>
</reference>
<proteinExistence type="predicted"/>
<sequence length="145" mass="17138">MNFKLITYLFVVIAASIFSCSKNPKPFIKHIEGYWEIQEVTMADGSKKEYKFNETIDYIGIKDSLKGFRKKLKPGINDTYYTSGDAEDIQLKIEDNILYIYYTTPYTNWKETVLNANEEQLKIITEDQNIYLYKRYTPIKLNLEE</sequence>
<evidence type="ECO:0000313" key="2">
    <source>
        <dbReference type="EMBL" id="MUU77622.1"/>
    </source>
</evidence>
<dbReference type="Proteomes" id="UP000478208">
    <property type="component" value="Unassembled WGS sequence"/>
</dbReference>
<dbReference type="Pfam" id="PF13648">
    <property type="entry name" value="Lipocalin_4"/>
    <property type="match status" value="1"/>
</dbReference>
<dbReference type="InterPro" id="IPR024311">
    <property type="entry name" value="Lipocalin-like"/>
</dbReference>
<dbReference type="EMBL" id="WOWS01000001">
    <property type="protein sequence ID" value="MUU77622.1"/>
    <property type="molecule type" value="Genomic_DNA"/>
</dbReference>
<evidence type="ECO:0000313" key="3">
    <source>
        <dbReference type="Proteomes" id="UP000478208"/>
    </source>
</evidence>
<protein>
    <recommendedName>
        <fullName evidence="1">Lipocalin-like domain-containing protein</fullName>
    </recommendedName>
</protein>
<dbReference type="PROSITE" id="PS51257">
    <property type="entry name" value="PROKAR_LIPOPROTEIN"/>
    <property type="match status" value="1"/>
</dbReference>
<accession>A0A6L6U9L8</accession>
<name>A0A6L6U9L8_9FLAO</name>
<gene>
    <name evidence="2" type="ORF">GN138_04130</name>
</gene>
<organism evidence="2 3">
    <name type="scientific">Winogradskyella endarachnes</name>
    <dbReference type="NCBI Taxonomy" id="2681965"/>
    <lineage>
        <taxon>Bacteria</taxon>
        <taxon>Pseudomonadati</taxon>
        <taxon>Bacteroidota</taxon>
        <taxon>Flavobacteriia</taxon>
        <taxon>Flavobacteriales</taxon>
        <taxon>Flavobacteriaceae</taxon>
        <taxon>Winogradskyella</taxon>
    </lineage>
</organism>
<keyword evidence="3" id="KW-1185">Reference proteome</keyword>
<evidence type="ECO:0000259" key="1">
    <source>
        <dbReference type="Pfam" id="PF13648"/>
    </source>
</evidence>
<comment type="caution">
    <text evidence="2">The sequence shown here is derived from an EMBL/GenBank/DDBJ whole genome shotgun (WGS) entry which is preliminary data.</text>
</comment>
<dbReference type="AlphaFoldDB" id="A0A6L6U9L8"/>